<keyword evidence="1" id="KW-0611">Plant defense</keyword>
<dbReference type="InterPro" id="IPR057135">
    <property type="entry name" value="At4g27190-like_LRR"/>
</dbReference>
<keyword evidence="4" id="KW-1185">Reference proteome</keyword>
<gene>
    <name evidence="3" type="ORF">Ddye_018043</name>
</gene>
<accession>A0AAD9UAM8</accession>
<dbReference type="PANTHER" id="PTHR33463">
    <property type="entry name" value="NB-ARC DOMAIN-CONTAINING PROTEIN-RELATED"/>
    <property type="match status" value="1"/>
</dbReference>
<dbReference type="PANTHER" id="PTHR33463:SF136">
    <property type="entry name" value="NB-ARC DOMAIN-CONTAINING PROTEIN"/>
    <property type="match status" value="1"/>
</dbReference>
<sequence>MILVAFPCLKELTLENLPQLLHLWKEDSQPRVVFENLTILNVSYCENLKTLVTFWMPLEKLSTLTVQCCNGLKNLITLSTAKTLVELKTIFIKDCKMLEEIITDVGDEEIRTAEAEKDAAIDKITLSMLNSFRLDRLPNLIT</sequence>
<reference evidence="3" key="1">
    <citation type="journal article" date="2023" name="Plant J.">
        <title>Genome sequences and population genomics provide insights into the demographic history, inbreeding, and mutation load of two 'living fossil' tree species of Dipteronia.</title>
        <authorList>
            <person name="Feng Y."/>
            <person name="Comes H.P."/>
            <person name="Chen J."/>
            <person name="Zhu S."/>
            <person name="Lu R."/>
            <person name="Zhang X."/>
            <person name="Li P."/>
            <person name="Qiu J."/>
            <person name="Olsen K.M."/>
            <person name="Qiu Y."/>
        </authorList>
    </citation>
    <scope>NUCLEOTIDE SEQUENCE</scope>
    <source>
        <strain evidence="3">KIB01</strain>
    </source>
</reference>
<dbReference type="Proteomes" id="UP001280121">
    <property type="component" value="Unassembled WGS sequence"/>
</dbReference>
<feature type="domain" description="Disease resistance protein At4g27190-like leucine-rich repeats" evidence="2">
    <location>
        <begin position="6"/>
        <end position="54"/>
    </location>
</feature>
<evidence type="ECO:0000256" key="1">
    <source>
        <dbReference type="ARBA" id="ARBA00022821"/>
    </source>
</evidence>
<feature type="domain" description="Disease resistance protein At4g27190-like leucine-rich repeats" evidence="2">
    <location>
        <begin position="59"/>
        <end position="140"/>
    </location>
</feature>
<organism evidence="3 4">
    <name type="scientific">Dipteronia dyeriana</name>
    <dbReference type="NCBI Taxonomy" id="168575"/>
    <lineage>
        <taxon>Eukaryota</taxon>
        <taxon>Viridiplantae</taxon>
        <taxon>Streptophyta</taxon>
        <taxon>Embryophyta</taxon>
        <taxon>Tracheophyta</taxon>
        <taxon>Spermatophyta</taxon>
        <taxon>Magnoliopsida</taxon>
        <taxon>eudicotyledons</taxon>
        <taxon>Gunneridae</taxon>
        <taxon>Pentapetalae</taxon>
        <taxon>rosids</taxon>
        <taxon>malvids</taxon>
        <taxon>Sapindales</taxon>
        <taxon>Sapindaceae</taxon>
        <taxon>Hippocastanoideae</taxon>
        <taxon>Acereae</taxon>
        <taxon>Dipteronia</taxon>
    </lineage>
</organism>
<comment type="caution">
    <text evidence="3">The sequence shown here is derived from an EMBL/GenBank/DDBJ whole genome shotgun (WGS) entry which is preliminary data.</text>
</comment>
<dbReference type="Gene3D" id="3.80.10.10">
    <property type="entry name" value="Ribonuclease Inhibitor"/>
    <property type="match status" value="1"/>
</dbReference>
<evidence type="ECO:0000313" key="3">
    <source>
        <dbReference type="EMBL" id="KAK2650554.1"/>
    </source>
</evidence>
<dbReference type="AlphaFoldDB" id="A0AAD9UAM8"/>
<evidence type="ECO:0000259" key="2">
    <source>
        <dbReference type="Pfam" id="PF23247"/>
    </source>
</evidence>
<proteinExistence type="predicted"/>
<dbReference type="Pfam" id="PF23247">
    <property type="entry name" value="LRR_RPS2"/>
    <property type="match status" value="2"/>
</dbReference>
<dbReference type="InterPro" id="IPR050905">
    <property type="entry name" value="Plant_NBS-LRR"/>
</dbReference>
<dbReference type="InterPro" id="IPR032675">
    <property type="entry name" value="LRR_dom_sf"/>
</dbReference>
<protein>
    <recommendedName>
        <fullName evidence="2">Disease resistance protein At4g27190-like leucine-rich repeats domain-containing protein</fullName>
    </recommendedName>
</protein>
<evidence type="ECO:0000313" key="4">
    <source>
        <dbReference type="Proteomes" id="UP001280121"/>
    </source>
</evidence>
<dbReference type="SUPFAM" id="SSF52047">
    <property type="entry name" value="RNI-like"/>
    <property type="match status" value="1"/>
</dbReference>
<name>A0AAD9UAM8_9ROSI</name>
<dbReference type="EMBL" id="JANJYI010000005">
    <property type="protein sequence ID" value="KAK2650554.1"/>
    <property type="molecule type" value="Genomic_DNA"/>
</dbReference>